<gene>
    <name evidence="6" type="ORF">BECKSD772D_GA0070982_10172</name>
    <name evidence="5" type="ORF">BECKSD772E_GA0070983_103027</name>
    <name evidence="4" type="ORF">BECKSD772F_GA0070984_103127</name>
</gene>
<reference evidence="6" key="1">
    <citation type="submission" date="2019-02" db="EMBL/GenBank/DDBJ databases">
        <authorList>
            <person name="Gruber-Vodicka R. H."/>
            <person name="Seah K. B. B."/>
        </authorList>
    </citation>
    <scope>NUCLEOTIDE SEQUENCE</scope>
    <source>
        <strain evidence="6">BECK_S127</strain>
        <strain evidence="5">BECK_S1320</strain>
        <strain evidence="4">BECK_S1321</strain>
    </source>
</reference>
<dbReference type="GO" id="GO:0043565">
    <property type="term" value="F:sequence-specific DNA binding"/>
    <property type="evidence" value="ECO:0007669"/>
    <property type="project" value="TreeGrafter"/>
</dbReference>
<evidence type="ECO:0000256" key="2">
    <source>
        <dbReference type="ARBA" id="ARBA00022679"/>
    </source>
</evidence>
<organism evidence="6">
    <name type="scientific">Candidatus Kentrum sp. SD</name>
    <dbReference type="NCBI Taxonomy" id="2126332"/>
    <lineage>
        <taxon>Bacteria</taxon>
        <taxon>Pseudomonadati</taxon>
        <taxon>Pseudomonadota</taxon>
        <taxon>Gammaproteobacteria</taxon>
        <taxon>Candidatus Kentrum</taxon>
    </lineage>
</organism>
<evidence type="ECO:0000313" key="5">
    <source>
        <dbReference type="EMBL" id="VFK43870.1"/>
    </source>
</evidence>
<dbReference type="EMBL" id="CAADFU010000030">
    <property type="protein sequence ID" value="VFK43870.1"/>
    <property type="molecule type" value="Genomic_DNA"/>
</dbReference>
<dbReference type="PANTHER" id="PTHR30481:SF3">
    <property type="entry name" value="DNA ADENINE METHYLASE"/>
    <property type="match status" value="1"/>
</dbReference>
<dbReference type="SUPFAM" id="SSF53335">
    <property type="entry name" value="S-adenosyl-L-methionine-dependent methyltransferases"/>
    <property type="match status" value="1"/>
</dbReference>
<evidence type="ECO:0000256" key="1">
    <source>
        <dbReference type="ARBA" id="ARBA00022603"/>
    </source>
</evidence>
<dbReference type="EMBL" id="CAADHB010000017">
    <property type="protein sequence ID" value="VFK78520.1"/>
    <property type="molecule type" value="Genomic_DNA"/>
</dbReference>
<name>A0A451BJQ0_9GAMM</name>
<evidence type="ECO:0000313" key="4">
    <source>
        <dbReference type="EMBL" id="VFK39030.1"/>
    </source>
</evidence>
<dbReference type="PRINTS" id="PR00505">
    <property type="entry name" value="D12N6MTFRASE"/>
</dbReference>
<dbReference type="GO" id="GO:0009307">
    <property type="term" value="P:DNA restriction-modification system"/>
    <property type="evidence" value="ECO:0007669"/>
    <property type="project" value="InterPro"/>
</dbReference>
<protein>
    <submittedName>
        <fullName evidence="6">D12 class N6 adenine-specific DNA methyltransferase</fullName>
    </submittedName>
</protein>
<dbReference type="GO" id="GO:0032259">
    <property type="term" value="P:methylation"/>
    <property type="evidence" value="ECO:0007669"/>
    <property type="project" value="UniProtKB-KW"/>
</dbReference>
<sequence length="84" mass="9213">MKKTARKLGSKPKKQVSPFVKWASGKRHLIPEILARLPASFGIYYESFVGGGAVFFALTDRISQAILSDSNAELRTSTLLQCAL</sequence>
<accession>A0A451BJQ0</accession>
<dbReference type="Gene3D" id="3.40.50.150">
    <property type="entry name" value="Vaccinia Virus protein VP39"/>
    <property type="match status" value="1"/>
</dbReference>
<dbReference type="InterPro" id="IPR012327">
    <property type="entry name" value="MeTrfase_D12"/>
</dbReference>
<keyword evidence="3" id="KW-0949">S-adenosyl-L-methionine</keyword>
<evidence type="ECO:0000313" key="6">
    <source>
        <dbReference type="EMBL" id="VFK78520.1"/>
    </source>
</evidence>
<keyword evidence="1 6" id="KW-0489">Methyltransferase</keyword>
<dbReference type="GO" id="GO:1904047">
    <property type="term" value="F:S-adenosyl-L-methionine binding"/>
    <property type="evidence" value="ECO:0007669"/>
    <property type="project" value="TreeGrafter"/>
</dbReference>
<dbReference type="EMBL" id="CAADFR010000031">
    <property type="protein sequence ID" value="VFK39030.1"/>
    <property type="molecule type" value="Genomic_DNA"/>
</dbReference>
<dbReference type="AlphaFoldDB" id="A0A451BJQ0"/>
<keyword evidence="2 6" id="KW-0808">Transferase</keyword>
<dbReference type="GO" id="GO:0009007">
    <property type="term" value="F:site-specific DNA-methyltransferase (adenine-specific) activity"/>
    <property type="evidence" value="ECO:0007669"/>
    <property type="project" value="UniProtKB-EC"/>
</dbReference>
<dbReference type="Pfam" id="PF02086">
    <property type="entry name" value="MethyltransfD12"/>
    <property type="match status" value="1"/>
</dbReference>
<evidence type="ECO:0000256" key="3">
    <source>
        <dbReference type="ARBA" id="ARBA00022691"/>
    </source>
</evidence>
<dbReference type="PANTHER" id="PTHR30481">
    <property type="entry name" value="DNA ADENINE METHYLASE"/>
    <property type="match status" value="1"/>
</dbReference>
<proteinExistence type="predicted"/>
<dbReference type="GO" id="GO:0006298">
    <property type="term" value="P:mismatch repair"/>
    <property type="evidence" value="ECO:0007669"/>
    <property type="project" value="TreeGrafter"/>
</dbReference>
<dbReference type="InterPro" id="IPR029063">
    <property type="entry name" value="SAM-dependent_MTases_sf"/>
</dbReference>